<dbReference type="InterPro" id="IPR011718">
    <property type="entry name" value="GshA"/>
</dbReference>
<evidence type="ECO:0000313" key="2">
    <source>
        <dbReference type="Proteomes" id="UP001219956"/>
    </source>
</evidence>
<dbReference type="Proteomes" id="UP001219956">
    <property type="component" value="Unassembled WGS sequence"/>
</dbReference>
<dbReference type="Gene3D" id="3.40.50.11280">
    <property type="entry name" value="Glutamate-cysteine ligase, N-terminal domain"/>
    <property type="match status" value="1"/>
</dbReference>
<accession>A0ABT5J033</accession>
<protein>
    <submittedName>
        <fullName evidence="1">Glutamate--cysteine ligase</fullName>
        <ecNumber evidence="1">6.3.2.2</ecNumber>
    </submittedName>
</protein>
<reference evidence="1 2" key="1">
    <citation type="submission" date="2023-01" db="EMBL/GenBank/DDBJ databases">
        <title>Novel species of the genus Vogesella isolated from rivers.</title>
        <authorList>
            <person name="Lu H."/>
        </authorList>
    </citation>
    <scope>NUCLEOTIDE SEQUENCE [LARGE SCALE GENOMIC DNA]</scope>
    <source>
        <strain evidence="1 2">DC21W</strain>
    </source>
</reference>
<comment type="caution">
    <text evidence="1">The sequence shown here is derived from an EMBL/GenBank/DDBJ whole genome shotgun (WGS) entry which is preliminary data.</text>
</comment>
<dbReference type="InterPro" id="IPR042520">
    <property type="entry name" value="GshA_N"/>
</dbReference>
<dbReference type="GO" id="GO:0004357">
    <property type="term" value="F:glutamate-cysteine ligase activity"/>
    <property type="evidence" value="ECO:0007669"/>
    <property type="project" value="UniProtKB-EC"/>
</dbReference>
<dbReference type="SUPFAM" id="SSF56059">
    <property type="entry name" value="Glutathione synthetase ATP-binding domain-like"/>
    <property type="match status" value="1"/>
</dbReference>
<organism evidence="1 2">
    <name type="scientific">Vogesella aquatica</name>
    <dbReference type="NCBI Taxonomy" id="2984206"/>
    <lineage>
        <taxon>Bacteria</taxon>
        <taxon>Pseudomonadati</taxon>
        <taxon>Pseudomonadota</taxon>
        <taxon>Betaproteobacteria</taxon>
        <taxon>Neisseriales</taxon>
        <taxon>Chromobacteriaceae</taxon>
        <taxon>Vogesella</taxon>
    </lineage>
</organism>
<dbReference type="RefSeq" id="WP_272752445.1">
    <property type="nucleotide sequence ID" value="NZ_JAQQLF010000016.1"/>
</dbReference>
<keyword evidence="2" id="KW-1185">Reference proteome</keyword>
<sequence>MTVPHLTTALTGPLLELESRILIAQPHIEHWFRSQWHNHAAPFYGSVDLRNSGFKLAPVDMNLYPGGHNNLNPDFLPLAVQAAQSAVDRVCPKAKSILLIPENHTRNTFYLQNVAALVHIFEQAGLKVRLGTLNPEITEPTALTAANGAVVTVEPLLRRGNRVVLADGFSPCIVLLNNDLSAGLPDVLAGIEQNLMPPLHAGWAVRRKTNHFAAYDQVANDFAQLISIDPWLINPYFSAAGGLDFHTRQGEDALAEHVAKMLDKIRIKYREYGITHDPYVIVKADAGTYGMGVMSVKSPEEVVGLNRKARNKMSVVKEGLEVSEVIVQEGVHTFESINDAVAEPVVYMMDRYVVGGFYRVHTGRGVDENLNAPGMHFVPLSFETACLPDHKVGPDAPPNRFYAYGVVARLALLAASRELEATDPDAE</sequence>
<evidence type="ECO:0000313" key="1">
    <source>
        <dbReference type="EMBL" id="MDC7718179.1"/>
    </source>
</evidence>
<keyword evidence="1" id="KW-0436">Ligase</keyword>
<proteinExistence type="predicted"/>
<dbReference type="Pfam" id="PF08886">
    <property type="entry name" value="GshA"/>
    <property type="match status" value="1"/>
</dbReference>
<dbReference type="NCBIfam" id="TIGR02049">
    <property type="entry name" value="gshA_ferroox"/>
    <property type="match status" value="1"/>
</dbReference>
<dbReference type="EMBL" id="JAQQLF010000016">
    <property type="protein sequence ID" value="MDC7718179.1"/>
    <property type="molecule type" value="Genomic_DNA"/>
</dbReference>
<dbReference type="EC" id="6.3.2.2" evidence="1"/>
<name>A0ABT5J033_9NEIS</name>
<gene>
    <name evidence="1" type="primary">gshA</name>
    <name evidence="1" type="ORF">PQU95_13245</name>
</gene>